<dbReference type="Gene3D" id="3.40.50.1820">
    <property type="entry name" value="alpha/beta hydrolase"/>
    <property type="match status" value="1"/>
</dbReference>
<gene>
    <name evidence="3" type="ORF">WDS16_24230</name>
</gene>
<reference evidence="3 4" key="1">
    <citation type="submission" date="2024-03" db="EMBL/GenBank/DDBJ databases">
        <title>Natural products discovery in diverse microorganisms through a two-stage MS feature dereplication strategy.</title>
        <authorList>
            <person name="Zhang R."/>
        </authorList>
    </citation>
    <scope>NUCLEOTIDE SEQUENCE [LARGE SCALE GENOMIC DNA]</scope>
    <source>
        <strain evidence="3 4">18930</strain>
    </source>
</reference>
<dbReference type="Pfam" id="PF00561">
    <property type="entry name" value="Abhydrolase_1"/>
    <property type="match status" value="1"/>
</dbReference>
<evidence type="ECO:0000256" key="1">
    <source>
        <dbReference type="ARBA" id="ARBA00022801"/>
    </source>
</evidence>
<evidence type="ECO:0000313" key="4">
    <source>
        <dbReference type="Proteomes" id="UP001432000"/>
    </source>
</evidence>
<keyword evidence="1 3" id="KW-0378">Hydrolase</keyword>
<dbReference type="PANTHER" id="PTHR43798">
    <property type="entry name" value="MONOACYLGLYCEROL LIPASE"/>
    <property type="match status" value="1"/>
</dbReference>
<dbReference type="InterPro" id="IPR000073">
    <property type="entry name" value="AB_hydrolase_1"/>
</dbReference>
<dbReference type="Proteomes" id="UP001432000">
    <property type="component" value="Chromosome"/>
</dbReference>
<dbReference type="GO" id="GO:0016787">
    <property type="term" value="F:hydrolase activity"/>
    <property type="evidence" value="ECO:0007669"/>
    <property type="project" value="UniProtKB-KW"/>
</dbReference>
<keyword evidence="4" id="KW-1185">Reference proteome</keyword>
<dbReference type="PANTHER" id="PTHR43798:SF31">
    <property type="entry name" value="AB HYDROLASE SUPERFAMILY PROTEIN YCLE"/>
    <property type="match status" value="1"/>
</dbReference>
<accession>A0ABZ2PPF1</accession>
<dbReference type="InterPro" id="IPR029058">
    <property type="entry name" value="AB_hydrolase_fold"/>
</dbReference>
<sequence length="271" mass="29373">MDYAVNPDDGTRIAFQVVGSGPPLLLVHGSLLTHAIWRTFGYVRALRPSRTLILLDMRGHGRSDKPHQVSAYRMESIVGDLVAVLDAAGVSSADYWGYSYGGRAGLTLAARAPERINSLVVGGGSHGPQRGAFDRLFFPGCADVLAEHGMGGFLDEWNNHRLFPVDAATRAVFSANDSDAMAAYFRASDLEPGLSDGDLEQFDMPSLFYVGSEDRTRLDDSRSAARLVPRAEFHLIDGFDHSTTPAASAEVLGVVQPFLERNVPSYFNPAN</sequence>
<evidence type="ECO:0000259" key="2">
    <source>
        <dbReference type="Pfam" id="PF00561"/>
    </source>
</evidence>
<dbReference type="EMBL" id="CP147846">
    <property type="protein sequence ID" value="WXG68271.1"/>
    <property type="molecule type" value="Genomic_DNA"/>
</dbReference>
<feature type="domain" description="AB hydrolase-1" evidence="2">
    <location>
        <begin position="22"/>
        <end position="124"/>
    </location>
</feature>
<organism evidence="3 4">
    <name type="scientific">Rhodococcus sovatensis</name>
    <dbReference type="NCBI Taxonomy" id="1805840"/>
    <lineage>
        <taxon>Bacteria</taxon>
        <taxon>Bacillati</taxon>
        <taxon>Actinomycetota</taxon>
        <taxon>Actinomycetes</taxon>
        <taxon>Mycobacteriales</taxon>
        <taxon>Nocardiaceae</taxon>
        <taxon>Rhodococcus</taxon>
    </lineage>
</organism>
<protein>
    <submittedName>
        <fullName evidence="3">Alpha/beta hydrolase</fullName>
    </submittedName>
</protein>
<name>A0ABZ2PPF1_9NOCA</name>
<evidence type="ECO:0000313" key="3">
    <source>
        <dbReference type="EMBL" id="WXG68271.1"/>
    </source>
</evidence>
<dbReference type="SUPFAM" id="SSF53474">
    <property type="entry name" value="alpha/beta-Hydrolases"/>
    <property type="match status" value="1"/>
</dbReference>
<dbReference type="PRINTS" id="PR00111">
    <property type="entry name" value="ABHYDROLASE"/>
</dbReference>
<dbReference type="RefSeq" id="WP_338888365.1">
    <property type="nucleotide sequence ID" value="NZ_CP147846.1"/>
</dbReference>
<proteinExistence type="predicted"/>
<dbReference type="InterPro" id="IPR050266">
    <property type="entry name" value="AB_hydrolase_sf"/>
</dbReference>